<sequence>MRRLFLSIPFASAAAPLAYAVAAYYLPLQVQAIDADAKIENLSLVQTLSAVAAMLAQPVVGILSDRTRTRYGARTPWMLIGAAIGAVGMAVAGLSSTIAHLVVAMMILQFGFNAFQGPLSSILPDRVPTAQRGRFSTLIGLGTVLAALLGPVLASAFAGRIPVGYLSVTGLVLLTIVIFLALNPDRDNRHTPRPPLPARALVRAFWVNPVRHPDFFWAFLGRILIFGGFAMTNTFQLYIAQDHIGLTLDEAARLVPLIGLAGLPGFLLAIGLSGPLSDRLGRRKPLVLAGGLIIAASALFPVLWPTVTGLIVSAVVLTIGFGTFISVDMALVSEVLPRKDDYAKDLGVINIAATLPTTIAPVAAGTIVTAFGGYGALYLAVAAIAALGAIAVLPIRSVR</sequence>
<feature type="transmembrane region" description="Helical" evidence="5">
    <location>
        <begin position="75"/>
        <end position="92"/>
    </location>
</feature>
<dbReference type="EMBL" id="JACHIN010000017">
    <property type="protein sequence ID" value="MBB5083542.1"/>
    <property type="molecule type" value="Genomic_DNA"/>
</dbReference>
<feature type="transmembrane region" description="Helical" evidence="5">
    <location>
        <begin position="377"/>
        <end position="395"/>
    </location>
</feature>
<protein>
    <submittedName>
        <fullName evidence="7">MFS family permease</fullName>
    </submittedName>
</protein>
<feature type="transmembrane region" description="Helical" evidence="5">
    <location>
        <begin position="310"/>
        <end position="336"/>
    </location>
</feature>
<comment type="caution">
    <text evidence="7">The sequence shown here is derived from an EMBL/GenBank/DDBJ whole genome shotgun (WGS) entry which is preliminary data.</text>
</comment>
<dbReference type="PROSITE" id="PS00216">
    <property type="entry name" value="SUGAR_TRANSPORT_1"/>
    <property type="match status" value="1"/>
</dbReference>
<evidence type="ECO:0000256" key="1">
    <source>
        <dbReference type="ARBA" id="ARBA00004651"/>
    </source>
</evidence>
<dbReference type="RefSeq" id="WP_184972715.1">
    <property type="nucleotide sequence ID" value="NZ_JACHIN010000017.1"/>
</dbReference>
<evidence type="ECO:0000256" key="2">
    <source>
        <dbReference type="ARBA" id="ARBA00022692"/>
    </source>
</evidence>
<feature type="transmembrane region" description="Helical" evidence="5">
    <location>
        <begin position="44"/>
        <end position="63"/>
    </location>
</feature>
<keyword evidence="4 5" id="KW-0472">Membrane</keyword>
<dbReference type="InterPro" id="IPR005829">
    <property type="entry name" value="Sugar_transporter_CS"/>
</dbReference>
<dbReference type="AlphaFoldDB" id="A0A7W8ACB1"/>
<evidence type="ECO:0000256" key="4">
    <source>
        <dbReference type="ARBA" id="ARBA00023136"/>
    </source>
</evidence>
<feature type="transmembrane region" description="Helical" evidence="5">
    <location>
        <begin position="163"/>
        <end position="183"/>
    </location>
</feature>
<evidence type="ECO:0000313" key="7">
    <source>
        <dbReference type="EMBL" id="MBB5083542.1"/>
    </source>
</evidence>
<evidence type="ECO:0000313" key="8">
    <source>
        <dbReference type="Proteomes" id="UP000568380"/>
    </source>
</evidence>
<dbReference type="SUPFAM" id="SSF103473">
    <property type="entry name" value="MFS general substrate transporter"/>
    <property type="match status" value="1"/>
</dbReference>
<name>A0A7W8ACB1_9ACTN</name>
<feature type="transmembrane region" description="Helical" evidence="5">
    <location>
        <begin position="215"/>
        <end position="239"/>
    </location>
</feature>
<evidence type="ECO:0000259" key="6">
    <source>
        <dbReference type="PROSITE" id="PS50850"/>
    </source>
</evidence>
<dbReference type="PANTHER" id="PTHR23528">
    <property type="match status" value="1"/>
</dbReference>
<dbReference type="GO" id="GO:0005886">
    <property type="term" value="C:plasma membrane"/>
    <property type="evidence" value="ECO:0007669"/>
    <property type="project" value="UniProtKB-SubCell"/>
</dbReference>
<dbReference type="Gene3D" id="1.20.1250.20">
    <property type="entry name" value="MFS general substrate transporter like domains"/>
    <property type="match status" value="1"/>
</dbReference>
<organism evidence="7 8">
    <name type="scientific">Nonomuraea endophytica</name>
    <dbReference type="NCBI Taxonomy" id="714136"/>
    <lineage>
        <taxon>Bacteria</taxon>
        <taxon>Bacillati</taxon>
        <taxon>Actinomycetota</taxon>
        <taxon>Actinomycetes</taxon>
        <taxon>Streptosporangiales</taxon>
        <taxon>Streptosporangiaceae</taxon>
        <taxon>Nonomuraea</taxon>
    </lineage>
</organism>
<reference evidence="7 8" key="1">
    <citation type="submission" date="2020-08" db="EMBL/GenBank/DDBJ databases">
        <title>Genomic Encyclopedia of Type Strains, Phase IV (KMG-IV): sequencing the most valuable type-strain genomes for metagenomic binning, comparative biology and taxonomic classification.</title>
        <authorList>
            <person name="Goeker M."/>
        </authorList>
    </citation>
    <scope>NUCLEOTIDE SEQUENCE [LARGE SCALE GENOMIC DNA]</scope>
    <source>
        <strain evidence="7 8">DSM 45385</strain>
    </source>
</reference>
<keyword evidence="3 5" id="KW-1133">Transmembrane helix</keyword>
<dbReference type="PANTHER" id="PTHR23528:SF1">
    <property type="entry name" value="MAJOR FACILITATOR SUPERFAMILY (MFS) PROFILE DOMAIN-CONTAINING PROTEIN"/>
    <property type="match status" value="1"/>
</dbReference>
<keyword evidence="8" id="KW-1185">Reference proteome</keyword>
<feature type="transmembrane region" description="Helical" evidence="5">
    <location>
        <begin position="135"/>
        <end position="157"/>
    </location>
</feature>
<dbReference type="GO" id="GO:0022857">
    <property type="term" value="F:transmembrane transporter activity"/>
    <property type="evidence" value="ECO:0007669"/>
    <property type="project" value="InterPro"/>
</dbReference>
<keyword evidence="2 5" id="KW-0812">Transmembrane</keyword>
<dbReference type="Pfam" id="PF07690">
    <property type="entry name" value="MFS_1"/>
    <property type="match status" value="1"/>
</dbReference>
<feature type="transmembrane region" description="Helical" evidence="5">
    <location>
        <begin position="251"/>
        <end position="274"/>
    </location>
</feature>
<feature type="domain" description="Major facilitator superfamily (MFS) profile" evidence="6">
    <location>
        <begin position="4"/>
        <end position="399"/>
    </location>
</feature>
<comment type="subcellular location">
    <subcellularLocation>
        <location evidence="1">Cell membrane</location>
        <topology evidence="1">Multi-pass membrane protein</topology>
    </subcellularLocation>
</comment>
<evidence type="ECO:0000256" key="3">
    <source>
        <dbReference type="ARBA" id="ARBA00022989"/>
    </source>
</evidence>
<evidence type="ECO:0000256" key="5">
    <source>
        <dbReference type="SAM" id="Phobius"/>
    </source>
</evidence>
<dbReference type="InterPro" id="IPR036259">
    <property type="entry name" value="MFS_trans_sf"/>
</dbReference>
<feature type="transmembrane region" description="Helical" evidence="5">
    <location>
        <begin position="286"/>
        <end position="304"/>
    </location>
</feature>
<dbReference type="InterPro" id="IPR011701">
    <property type="entry name" value="MFS"/>
</dbReference>
<dbReference type="PROSITE" id="PS50850">
    <property type="entry name" value="MFS"/>
    <property type="match status" value="1"/>
</dbReference>
<proteinExistence type="predicted"/>
<dbReference type="Proteomes" id="UP000568380">
    <property type="component" value="Unassembled WGS sequence"/>
</dbReference>
<accession>A0A7W8ACB1</accession>
<feature type="transmembrane region" description="Helical" evidence="5">
    <location>
        <begin position="348"/>
        <end position="371"/>
    </location>
</feature>
<dbReference type="InterPro" id="IPR020846">
    <property type="entry name" value="MFS_dom"/>
</dbReference>
<feature type="transmembrane region" description="Helical" evidence="5">
    <location>
        <begin position="98"/>
        <end position="115"/>
    </location>
</feature>
<gene>
    <name evidence="7" type="ORF">HNR40_009046</name>
</gene>